<name>A0A9Q0JAV3_9ROSI</name>
<reference evidence="3" key="1">
    <citation type="submission" date="2022-02" db="EMBL/GenBank/DDBJ databases">
        <authorList>
            <person name="Henning P.M."/>
            <person name="McCubbin A.G."/>
            <person name="Shore J.S."/>
        </authorList>
    </citation>
    <scope>NUCLEOTIDE SEQUENCE</scope>
    <source>
        <strain evidence="3">F60SS</strain>
        <tissue evidence="3">Leaves</tissue>
    </source>
</reference>
<dbReference type="Proteomes" id="UP001141552">
    <property type="component" value="Unassembled WGS sequence"/>
</dbReference>
<dbReference type="EMBL" id="JAKUCV010004310">
    <property type="protein sequence ID" value="KAJ4835756.1"/>
    <property type="molecule type" value="Genomic_DNA"/>
</dbReference>
<reference evidence="3" key="2">
    <citation type="journal article" date="2023" name="Plants (Basel)">
        <title>Annotation of the Turnera subulata (Passifloraceae) Draft Genome Reveals the S-Locus Evolved after the Divergence of Turneroideae from Passifloroideae in a Stepwise Manner.</title>
        <authorList>
            <person name="Henning P.M."/>
            <person name="Roalson E.H."/>
            <person name="Mir W."/>
            <person name="McCubbin A.G."/>
            <person name="Shore J.S."/>
        </authorList>
    </citation>
    <scope>NUCLEOTIDE SEQUENCE</scope>
    <source>
        <strain evidence="3">F60SS</strain>
    </source>
</reference>
<sequence length="245" mass="27762">MAKKKCWFDWVKRLFISEEKTKTEKKSRRWRWVFGRLKFKQCPALVAPRRTIDEATEAQRKHAFTVALATAAAAEAALAAAHAAAEVVRLTGASQSCHHHFSNLQQNLAATKIQSAFRGYLARKALRALKGLVRLQAIVRGQAVRRQAVYRLKGLPSNRKMQHEVQPNNISTVDATCNIGQNISFLKSRKDMEVKEITVSEIYVDQVILFHLIMVTLKSIQAAKSQNGSAMLIEQLLSFLFFWKI</sequence>
<dbReference type="GO" id="GO:0005516">
    <property type="term" value="F:calmodulin binding"/>
    <property type="evidence" value="ECO:0007669"/>
    <property type="project" value="UniProtKB-KW"/>
</dbReference>
<evidence type="ECO:0000256" key="1">
    <source>
        <dbReference type="ARBA" id="ARBA00022860"/>
    </source>
</evidence>
<evidence type="ECO:0000256" key="2">
    <source>
        <dbReference type="ARBA" id="ARBA00024341"/>
    </source>
</evidence>
<keyword evidence="1" id="KW-0112">Calmodulin-binding</keyword>
<dbReference type="CDD" id="cd23767">
    <property type="entry name" value="IQCD"/>
    <property type="match status" value="1"/>
</dbReference>
<comment type="similarity">
    <text evidence="2">Belongs to the IQD family.</text>
</comment>
<dbReference type="PANTHER" id="PTHR32295">
    <property type="entry name" value="IQ-DOMAIN 5-RELATED"/>
    <property type="match status" value="1"/>
</dbReference>
<dbReference type="InterPro" id="IPR000048">
    <property type="entry name" value="IQ_motif_EF-hand-BS"/>
</dbReference>
<evidence type="ECO:0008006" key="5">
    <source>
        <dbReference type="Google" id="ProtNLM"/>
    </source>
</evidence>
<keyword evidence="4" id="KW-1185">Reference proteome</keyword>
<dbReference type="PROSITE" id="PS50096">
    <property type="entry name" value="IQ"/>
    <property type="match status" value="2"/>
</dbReference>
<protein>
    <recommendedName>
        <fullName evidence="5">DUF4005 domain-containing protein</fullName>
    </recommendedName>
</protein>
<evidence type="ECO:0000313" key="3">
    <source>
        <dbReference type="EMBL" id="KAJ4835756.1"/>
    </source>
</evidence>
<evidence type="ECO:0000313" key="4">
    <source>
        <dbReference type="Proteomes" id="UP001141552"/>
    </source>
</evidence>
<dbReference type="PANTHER" id="PTHR32295:SF212">
    <property type="entry name" value="CALMODULIN BINDING PROTEIN-RELATED"/>
    <property type="match status" value="1"/>
</dbReference>
<gene>
    <name evidence="3" type="ORF">Tsubulata_015927</name>
</gene>
<dbReference type="OrthoDB" id="696085at2759"/>
<accession>A0A9Q0JAV3</accession>
<dbReference type="AlphaFoldDB" id="A0A9Q0JAV3"/>
<dbReference type="SMART" id="SM00015">
    <property type="entry name" value="IQ"/>
    <property type="match status" value="1"/>
</dbReference>
<organism evidence="3 4">
    <name type="scientific">Turnera subulata</name>
    <dbReference type="NCBI Taxonomy" id="218843"/>
    <lineage>
        <taxon>Eukaryota</taxon>
        <taxon>Viridiplantae</taxon>
        <taxon>Streptophyta</taxon>
        <taxon>Embryophyta</taxon>
        <taxon>Tracheophyta</taxon>
        <taxon>Spermatophyta</taxon>
        <taxon>Magnoliopsida</taxon>
        <taxon>eudicotyledons</taxon>
        <taxon>Gunneridae</taxon>
        <taxon>Pentapetalae</taxon>
        <taxon>rosids</taxon>
        <taxon>fabids</taxon>
        <taxon>Malpighiales</taxon>
        <taxon>Passifloraceae</taxon>
        <taxon>Turnera</taxon>
    </lineage>
</organism>
<comment type="caution">
    <text evidence="3">The sequence shown here is derived from an EMBL/GenBank/DDBJ whole genome shotgun (WGS) entry which is preliminary data.</text>
</comment>
<dbReference type="Pfam" id="PF00612">
    <property type="entry name" value="IQ"/>
    <property type="match status" value="1"/>
</dbReference>
<dbReference type="Gene3D" id="1.20.5.190">
    <property type="match status" value="1"/>
</dbReference>
<proteinExistence type="inferred from homology"/>